<dbReference type="PANTHER" id="PTHR40640:SF1">
    <property type="entry name" value="ANCHORED GLYCOPROTEIN, PUTATIVE (AFU_ORTHOLOGUE AFUA_8G04860)-RELATED"/>
    <property type="match status" value="1"/>
</dbReference>
<organism evidence="2 3">
    <name type="scientific">Penicillium citrinum</name>
    <dbReference type="NCBI Taxonomy" id="5077"/>
    <lineage>
        <taxon>Eukaryota</taxon>
        <taxon>Fungi</taxon>
        <taxon>Dikarya</taxon>
        <taxon>Ascomycota</taxon>
        <taxon>Pezizomycotina</taxon>
        <taxon>Eurotiomycetes</taxon>
        <taxon>Eurotiomycetidae</taxon>
        <taxon>Eurotiales</taxon>
        <taxon>Aspergillaceae</taxon>
        <taxon>Penicillium</taxon>
    </lineage>
</organism>
<evidence type="ECO:0000313" key="2">
    <source>
        <dbReference type="EMBL" id="KAJ5240880.1"/>
    </source>
</evidence>
<dbReference type="Proteomes" id="UP001147733">
    <property type="component" value="Unassembled WGS sequence"/>
</dbReference>
<dbReference type="RefSeq" id="XP_056503885.1">
    <property type="nucleotide sequence ID" value="XM_056641391.1"/>
</dbReference>
<gene>
    <name evidence="2" type="ORF">N7469_002471</name>
</gene>
<feature type="compositionally biased region" description="Low complexity" evidence="1">
    <location>
        <begin position="199"/>
        <end position="210"/>
    </location>
</feature>
<evidence type="ECO:0000313" key="3">
    <source>
        <dbReference type="Proteomes" id="UP001147733"/>
    </source>
</evidence>
<dbReference type="AlphaFoldDB" id="A0A9W9TTJ7"/>
<name>A0A9W9TTJ7_PENCI</name>
<dbReference type="GeneID" id="81380558"/>
<reference evidence="2" key="2">
    <citation type="journal article" date="2023" name="IMA Fungus">
        <title>Comparative genomic study of the Penicillium genus elucidates a diverse pangenome and 15 lateral gene transfer events.</title>
        <authorList>
            <person name="Petersen C."/>
            <person name="Sorensen T."/>
            <person name="Nielsen M.R."/>
            <person name="Sondergaard T.E."/>
            <person name="Sorensen J.L."/>
            <person name="Fitzpatrick D.A."/>
            <person name="Frisvad J.C."/>
            <person name="Nielsen K.L."/>
        </authorList>
    </citation>
    <scope>NUCLEOTIDE SEQUENCE</scope>
    <source>
        <strain evidence="2">IBT 23319</strain>
    </source>
</reference>
<sequence length="239" mass="23482">MRFHTVAIMTGATAVSANTANLLLPGFQGRDLQCGVKGSSGDATTYLVTCPTGTGSEACGIPGGGMTAIAAPTSMQLINPDGKGNTASVSCNVAGTTSASCVAQDGTVTVSHTLGSKDLNWMPVTITTPTPTSTPTSTTTVVPTSTSTPTPTSTSTVTPSSTSSPVSSPVKSSTRVPSSTRLATSSVPYKPTDSVITNSAAPTQSASSTPVPAPNAATSLAGNGWTLGGAVLALAFALV</sequence>
<proteinExistence type="predicted"/>
<accession>A0A9W9TTJ7</accession>
<reference evidence="2" key="1">
    <citation type="submission" date="2022-11" db="EMBL/GenBank/DDBJ databases">
        <authorList>
            <person name="Petersen C."/>
        </authorList>
    </citation>
    <scope>NUCLEOTIDE SEQUENCE</scope>
    <source>
        <strain evidence="2">IBT 23319</strain>
    </source>
</reference>
<dbReference type="EMBL" id="JAPQKT010000002">
    <property type="protein sequence ID" value="KAJ5240880.1"/>
    <property type="molecule type" value="Genomic_DNA"/>
</dbReference>
<evidence type="ECO:0000256" key="1">
    <source>
        <dbReference type="SAM" id="MobiDB-lite"/>
    </source>
</evidence>
<dbReference type="OrthoDB" id="4991875at2759"/>
<feature type="compositionally biased region" description="Low complexity" evidence="1">
    <location>
        <begin position="127"/>
        <end position="180"/>
    </location>
</feature>
<dbReference type="PANTHER" id="PTHR40640">
    <property type="entry name" value="ANCHORED GLYCOPROTEIN, PUTATIVE (AFU_ORTHOLOGUE AFUA_8G04860)-RELATED"/>
    <property type="match status" value="1"/>
</dbReference>
<comment type="caution">
    <text evidence="2">The sequence shown here is derived from an EMBL/GenBank/DDBJ whole genome shotgun (WGS) entry which is preliminary data.</text>
</comment>
<feature type="region of interest" description="Disordered" evidence="1">
    <location>
        <begin position="127"/>
        <end position="214"/>
    </location>
</feature>
<protein>
    <submittedName>
        <fullName evidence="2">Uncharacterized protein</fullName>
    </submittedName>
</protein>
<keyword evidence="3" id="KW-1185">Reference proteome</keyword>